<organism evidence="2 3">
    <name type="scientific">Streptomyces racemochromogenes</name>
    <dbReference type="NCBI Taxonomy" id="67353"/>
    <lineage>
        <taxon>Bacteria</taxon>
        <taxon>Bacillati</taxon>
        <taxon>Actinomycetota</taxon>
        <taxon>Actinomycetes</taxon>
        <taxon>Kitasatosporales</taxon>
        <taxon>Streptomycetaceae</taxon>
        <taxon>Streptomyces</taxon>
    </lineage>
</organism>
<accession>A0ABW7PKM7</accession>
<name>A0ABW7PKM7_9ACTN</name>
<feature type="domain" description="Peptidoglycan binding-like" evidence="1">
    <location>
        <begin position="1"/>
        <end position="48"/>
    </location>
</feature>
<reference evidence="2 3" key="1">
    <citation type="submission" date="2024-03" db="EMBL/GenBank/DDBJ databases">
        <title>Whole genome sequencing of Streptomyces racemochromogenes, to identify antimicrobial biosynthetic gene clusters.</title>
        <authorList>
            <person name="Suryawanshi P."/>
            <person name="Krishnaraj P.U."/>
            <person name="Arun Y.P."/>
            <person name="Suryawanshi M.P."/>
            <person name="Rakshit O."/>
        </authorList>
    </citation>
    <scope>NUCLEOTIDE SEQUENCE [LARGE SCALE GENOMIC DNA]</scope>
    <source>
        <strain evidence="2 3">AUDT626</strain>
    </source>
</reference>
<comment type="caution">
    <text evidence="2">The sequence shown here is derived from an EMBL/GenBank/DDBJ whole genome shotgun (WGS) entry which is preliminary data.</text>
</comment>
<dbReference type="SUPFAM" id="SSF47090">
    <property type="entry name" value="PGBD-like"/>
    <property type="match status" value="1"/>
</dbReference>
<evidence type="ECO:0000313" key="2">
    <source>
        <dbReference type="EMBL" id="MFH7598968.1"/>
    </source>
</evidence>
<evidence type="ECO:0000259" key="1">
    <source>
        <dbReference type="Pfam" id="PF01471"/>
    </source>
</evidence>
<sequence>MQRLLNAHGHPVAVTGTVDAATVDAVRRFQRERGLDADGRVGPRTWPRLVVTVRPGDRGEAVTALQALLTNSPRTA</sequence>
<dbReference type="Pfam" id="PF01471">
    <property type="entry name" value="PG_binding_1"/>
    <property type="match status" value="1"/>
</dbReference>
<gene>
    <name evidence="2" type="ORF">WDV06_28315</name>
</gene>
<evidence type="ECO:0000313" key="3">
    <source>
        <dbReference type="Proteomes" id="UP001610631"/>
    </source>
</evidence>
<dbReference type="InterPro" id="IPR002477">
    <property type="entry name" value="Peptidoglycan-bd-like"/>
</dbReference>
<protein>
    <submittedName>
        <fullName evidence="2">Peptidoglycan-binding domain-containing protein</fullName>
    </submittedName>
</protein>
<dbReference type="Gene3D" id="1.10.101.10">
    <property type="entry name" value="PGBD-like superfamily/PGBD"/>
    <property type="match status" value="1"/>
</dbReference>
<dbReference type="Proteomes" id="UP001610631">
    <property type="component" value="Unassembled WGS sequence"/>
</dbReference>
<dbReference type="EMBL" id="JBBDHD010000102">
    <property type="protein sequence ID" value="MFH7598968.1"/>
    <property type="molecule type" value="Genomic_DNA"/>
</dbReference>
<dbReference type="RefSeq" id="WP_395512637.1">
    <property type="nucleotide sequence ID" value="NZ_JBBDHD010000102.1"/>
</dbReference>
<keyword evidence="3" id="KW-1185">Reference proteome</keyword>
<dbReference type="InterPro" id="IPR036365">
    <property type="entry name" value="PGBD-like_sf"/>
</dbReference>
<proteinExistence type="predicted"/>
<dbReference type="InterPro" id="IPR036366">
    <property type="entry name" value="PGBDSf"/>
</dbReference>